<sequence length="266" mass="30679">MNQRKVCSYKGCSSKQGPGITSNVTLFQFPRDEARHKLWIELSRCENKDDPVKYLCSKHFDERKYISRNPRRLLLLAHAVPYAYESDTEEEINETEVEVEDEQIQVVTSQYAEADYLMPGMDFGETECNYAESTINEVEYVQDEPPPPTKSYENSSKKRKWDTDPETSMILNVTTNEAASKVDNSLKRVKGPKASAEEETIAKNSDELEDLTLDNPDITTFIFKGEEYIQMPKSVFLEQRNKLLNNIQDYKDLLMSIKSQIDLAKM</sequence>
<evidence type="ECO:0000256" key="2">
    <source>
        <dbReference type="ARBA" id="ARBA00022771"/>
    </source>
</evidence>
<dbReference type="AlphaFoldDB" id="A0A7R8V800"/>
<protein>
    <recommendedName>
        <fullName evidence="7">THAP-type domain-containing protein</fullName>
    </recommendedName>
</protein>
<dbReference type="InterPro" id="IPR026516">
    <property type="entry name" value="THAP1/10"/>
</dbReference>
<keyword evidence="1" id="KW-0479">Metal-binding</keyword>
<evidence type="ECO:0000313" key="8">
    <source>
        <dbReference type="EMBL" id="CAD7093732.1"/>
    </source>
</evidence>
<keyword evidence="9" id="KW-1185">Reference proteome</keyword>
<dbReference type="SMART" id="SM00692">
    <property type="entry name" value="DM3"/>
    <property type="match status" value="1"/>
</dbReference>
<dbReference type="FunCoup" id="A0A7R8V800">
    <property type="interactions" value="3"/>
</dbReference>
<dbReference type="Gene3D" id="6.20.210.20">
    <property type="entry name" value="THAP domain"/>
    <property type="match status" value="1"/>
</dbReference>
<dbReference type="InParanoid" id="A0A7R8V800"/>
<dbReference type="SMART" id="SM00980">
    <property type="entry name" value="THAP"/>
    <property type="match status" value="1"/>
</dbReference>
<dbReference type="OMA" id="EQYVQMS"/>
<evidence type="ECO:0000256" key="1">
    <source>
        <dbReference type="ARBA" id="ARBA00022723"/>
    </source>
</evidence>
<dbReference type="EMBL" id="LR899014">
    <property type="protein sequence ID" value="CAD7093732.1"/>
    <property type="molecule type" value="Genomic_DNA"/>
</dbReference>
<dbReference type="Pfam" id="PF05485">
    <property type="entry name" value="THAP"/>
    <property type="match status" value="1"/>
</dbReference>
<evidence type="ECO:0000313" key="9">
    <source>
        <dbReference type="Proteomes" id="UP000594454"/>
    </source>
</evidence>
<evidence type="ECO:0000256" key="3">
    <source>
        <dbReference type="ARBA" id="ARBA00022833"/>
    </source>
</evidence>
<keyword evidence="2 5" id="KW-0863">Zinc-finger</keyword>
<evidence type="ECO:0000256" key="5">
    <source>
        <dbReference type="PROSITE-ProRule" id="PRU00309"/>
    </source>
</evidence>
<reference evidence="8 9" key="1">
    <citation type="submission" date="2020-11" db="EMBL/GenBank/DDBJ databases">
        <authorList>
            <person name="Wallbank WR R."/>
            <person name="Pardo Diaz C."/>
            <person name="Kozak K."/>
            <person name="Martin S."/>
            <person name="Jiggins C."/>
            <person name="Moest M."/>
            <person name="Warren A I."/>
            <person name="Generalovic N T."/>
            <person name="Byers J.R.P. K."/>
            <person name="Montejo-Kovacevich G."/>
            <person name="Yen C E."/>
        </authorList>
    </citation>
    <scope>NUCLEOTIDE SEQUENCE [LARGE SCALE GENOMIC DNA]</scope>
</reference>
<name>A0A7R8V800_HERIL</name>
<evidence type="ECO:0000259" key="7">
    <source>
        <dbReference type="PROSITE" id="PS50950"/>
    </source>
</evidence>
<keyword evidence="4 5" id="KW-0238">DNA-binding</keyword>
<feature type="region of interest" description="Disordered" evidence="6">
    <location>
        <begin position="141"/>
        <end position="163"/>
    </location>
</feature>
<dbReference type="PROSITE" id="PS50950">
    <property type="entry name" value="ZF_THAP"/>
    <property type="match status" value="1"/>
</dbReference>
<evidence type="ECO:0000256" key="6">
    <source>
        <dbReference type="SAM" id="MobiDB-lite"/>
    </source>
</evidence>
<feature type="domain" description="THAP-type" evidence="7">
    <location>
        <begin position="1"/>
        <end position="84"/>
    </location>
</feature>
<dbReference type="InterPro" id="IPR038441">
    <property type="entry name" value="THAP_Znf_sf"/>
</dbReference>
<accession>A0A7R8V800</accession>
<dbReference type="SUPFAM" id="SSF57716">
    <property type="entry name" value="Glucocorticoid receptor-like (DNA-binding domain)"/>
    <property type="match status" value="1"/>
</dbReference>
<dbReference type="PANTHER" id="PTHR46600:SF11">
    <property type="entry name" value="THAP DOMAIN-CONTAINING PROTEIN 10"/>
    <property type="match status" value="1"/>
</dbReference>
<gene>
    <name evidence="8" type="ORF">HERILL_LOCUS15999</name>
</gene>
<evidence type="ECO:0000256" key="4">
    <source>
        <dbReference type="ARBA" id="ARBA00023125"/>
    </source>
</evidence>
<dbReference type="GO" id="GO:0043565">
    <property type="term" value="F:sequence-specific DNA binding"/>
    <property type="evidence" value="ECO:0007669"/>
    <property type="project" value="InterPro"/>
</dbReference>
<dbReference type="OrthoDB" id="8948150at2759"/>
<keyword evidence="3" id="KW-0862">Zinc</keyword>
<dbReference type="Proteomes" id="UP000594454">
    <property type="component" value="Chromosome 6"/>
</dbReference>
<dbReference type="GO" id="GO:0008270">
    <property type="term" value="F:zinc ion binding"/>
    <property type="evidence" value="ECO:0007669"/>
    <property type="project" value="UniProtKB-KW"/>
</dbReference>
<organism evidence="8 9">
    <name type="scientific">Hermetia illucens</name>
    <name type="common">Black soldier fly</name>
    <dbReference type="NCBI Taxonomy" id="343691"/>
    <lineage>
        <taxon>Eukaryota</taxon>
        <taxon>Metazoa</taxon>
        <taxon>Ecdysozoa</taxon>
        <taxon>Arthropoda</taxon>
        <taxon>Hexapoda</taxon>
        <taxon>Insecta</taxon>
        <taxon>Pterygota</taxon>
        <taxon>Neoptera</taxon>
        <taxon>Endopterygota</taxon>
        <taxon>Diptera</taxon>
        <taxon>Brachycera</taxon>
        <taxon>Stratiomyomorpha</taxon>
        <taxon>Stratiomyidae</taxon>
        <taxon>Hermetiinae</taxon>
        <taxon>Hermetia</taxon>
    </lineage>
</organism>
<dbReference type="PANTHER" id="PTHR46600">
    <property type="entry name" value="THAP DOMAIN-CONTAINING"/>
    <property type="match status" value="1"/>
</dbReference>
<dbReference type="InterPro" id="IPR006612">
    <property type="entry name" value="THAP_Znf"/>
</dbReference>
<proteinExistence type="predicted"/>